<evidence type="ECO:0000256" key="3">
    <source>
        <dbReference type="ARBA" id="ARBA00022679"/>
    </source>
</evidence>
<dbReference type="PANTHER" id="PTHR30616:SF2">
    <property type="entry name" value="PURINE NUCLEOSIDE PHOSPHORYLASE LACC1"/>
    <property type="match status" value="1"/>
</dbReference>
<keyword evidence="6" id="KW-0862">Zinc</keyword>
<comment type="caution">
    <text evidence="11">The sequence shown here is derived from an EMBL/GenBank/DDBJ whole genome shotgun (WGS) entry which is preliminary data.</text>
</comment>
<comment type="similarity">
    <text evidence="2 10">Belongs to the purine nucleoside phosphorylase YfiH/LACC1 family.</text>
</comment>
<gene>
    <name evidence="11" type="ORF">FBZ88_11260</name>
</gene>
<dbReference type="EMBL" id="VITO01000012">
    <property type="protein sequence ID" value="TWB24208.1"/>
    <property type="molecule type" value="Genomic_DNA"/>
</dbReference>
<reference evidence="11 12" key="1">
    <citation type="submission" date="2019-06" db="EMBL/GenBank/DDBJ databases">
        <title>Genomic Encyclopedia of Type Strains, Phase IV (KMG-V): Genome sequencing to study the core and pangenomes of soil and plant-associated prokaryotes.</title>
        <authorList>
            <person name="Whitman W."/>
        </authorList>
    </citation>
    <scope>NUCLEOTIDE SEQUENCE [LARGE SCALE GENOMIC DNA]</scope>
    <source>
        <strain evidence="11 12">BR 11865</strain>
    </source>
</reference>
<dbReference type="GO" id="GO:0017061">
    <property type="term" value="F:S-methyl-5-thioadenosine phosphorylase activity"/>
    <property type="evidence" value="ECO:0007669"/>
    <property type="project" value="UniProtKB-EC"/>
</dbReference>
<keyword evidence="5" id="KW-0378">Hydrolase</keyword>
<protein>
    <recommendedName>
        <fullName evidence="10">Purine nucleoside phosphorylase</fullName>
    </recommendedName>
</protein>
<evidence type="ECO:0000256" key="7">
    <source>
        <dbReference type="ARBA" id="ARBA00047989"/>
    </source>
</evidence>
<dbReference type="InterPro" id="IPR011324">
    <property type="entry name" value="Cytotoxic_necrot_fac-like_cat"/>
</dbReference>
<comment type="catalytic activity">
    <reaction evidence="9">
        <text>S-methyl-5'-thioadenosine + phosphate = 5-(methylsulfanyl)-alpha-D-ribose 1-phosphate + adenine</text>
        <dbReference type="Rhea" id="RHEA:11852"/>
        <dbReference type="ChEBI" id="CHEBI:16708"/>
        <dbReference type="ChEBI" id="CHEBI:17509"/>
        <dbReference type="ChEBI" id="CHEBI:43474"/>
        <dbReference type="ChEBI" id="CHEBI:58533"/>
        <dbReference type="EC" id="2.4.2.28"/>
    </reaction>
    <physiologicalReaction direction="left-to-right" evidence="9">
        <dbReference type="Rhea" id="RHEA:11853"/>
    </physiologicalReaction>
</comment>
<dbReference type="PANTHER" id="PTHR30616">
    <property type="entry name" value="UNCHARACTERIZED PROTEIN YFIH"/>
    <property type="match status" value="1"/>
</dbReference>
<dbReference type="AlphaFoldDB" id="A0A560FRD9"/>
<evidence type="ECO:0000256" key="2">
    <source>
        <dbReference type="ARBA" id="ARBA00007353"/>
    </source>
</evidence>
<evidence type="ECO:0000313" key="11">
    <source>
        <dbReference type="EMBL" id="TWB24208.1"/>
    </source>
</evidence>
<proteinExistence type="inferred from homology"/>
<organism evidence="11 12">
    <name type="scientific">Nitrospirillum amazonense</name>
    <dbReference type="NCBI Taxonomy" id="28077"/>
    <lineage>
        <taxon>Bacteria</taxon>
        <taxon>Pseudomonadati</taxon>
        <taxon>Pseudomonadota</taxon>
        <taxon>Alphaproteobacteria</taxon>
        <taxon>Rhodospirillales</taxon>
        <taxon>Azospirillaceae</taxon>
        <taxon>Nitrospirillum</taxon>
    </lineage>
</organism>
<evidence type="ECO:0000256" key="1">
    <source>
        <dbReference type="ARBA" id="ARBA00000553"/>
    </source>
</evidence>
<dbReference type="InterPro" id="IPR038371">
    <property type="entry name" value="Cu_polyphenol_OxRdtase_sf"/>
</dbReference>
<dbReference type="NCBIfam" id="TIGR00726">
    <property type="entry name" value="peptidoglycan editing factor PgeF"/>
    <property type="match status" value="1"/>
</dbReference>
<evidence type="ECO:0000256" key="10">
    <source>
        <dbReference type="RuleBase" id="RU361274"/>
    </source>
</evidence>
<dbReference type="InterPro" id="IPR003730">
    <property type="entry name" value="Cu_polyphenol_OxRdtase"/>
</dbReference>
<evidence type="ECO:0000256" key="6">
    <source>
        <dbReference type="ARBA" id="ARBA00022833"/>
    </source>
</evidence>
<sequence>MTMSPPAAPIPEDRPYLTLDALDLPGVRHGYFTRRGGVSTGLYAGRNVGFGSNDAPAAVAENRARCAADLGLPADSLVTVYQVHSPTVVTVEHPWAREDAPQADAMVTRRRGVALGILTADCVPVLFADSQAGVIGATHAGWKGAFTGVLEATVRAMADLGADPARIVAGVGPHIGAASYEVGPEFEARFLEDDAGNARFFHPGQRADHPLFDIGAYVGHRLSGCGLARVVHTGHDTVEREDLFFSYRRSTLRREGDYGRHISMIALKPSP</sequence>
<keyword evidence="4" id="KW-0479">Metal-binding</keyword>
<dbReference type="SUPFAM" id="SSF64438">
    <property type="entry name" value="CNF1/YfiH-like putative cysteine hydrolases"/>
    <property type="match status" value="1"/>
</dbReference>
<dbReference type="Gene3D" id="3.60.140.10">
    <property type="entry name" value="CNF1/YfiH-like putative cysteine hydrolases"/>
    <property type="match status" value="1"/>
</dbReference>
<evidence type="ECO:0000256" key="9">
    <source>
        <dbReference type="ARBA" id="ARBA00049893"/>
    </source>
</evidence>
<accession>A0A560FRD9</accession>
<dbReference type="GO" id="GO:0016787">
    <property type="term" value="F:hydrolase activity"/>
    <property type="evidence" value="ECO:0007669"/>
    <property type="project" value="UniProtKB-KW"/>
</dbReference>
<keyword evidence="3" id="KW-0808">Transferase</keyword>
<comment type="catalytic activity">
    <reaction evidence="7">
        <text>adenosine + H2O + H(+) = inosine + NH4(+)</text>
        <dbReference type="Rhea" id="RHEA:24408"/>
        <dbReference type="ChEBI" id="CHEBI:15377"/>
        <dbReference type="ChEBI" id="CHEBI:15378"/>
        <dbReference type="ChEBI" id="CHEBI:16335"/>
        <dbReference type="ChEBI" id="CHEBI:17596"/>
        <dbReference type="ChEBI" id="CHEBI:28938"/>
        <dbReference type="EC" id="3.5.4.4"/>
    </reaction>
    <physiologicalReaction direction="left-to-right" evidence="7">
        <dbReference type="Rhea" id="RHEA:24409"/>
    </physiologicalReaction>
</comment>
<evidence type="ECO:0000313" key="12">
    <source>
        <dbReference type="Proteomes" id="UP000316545"/>
    </source>
</evidence>
<name>A0A560FRD9_9PROT</name>
<dbReference type="CDD" id="cd16833">
    <property type="entry name" value="YfiH"/>
    <property type="match status" value="1"/>
</dbReference>
<comment type="catalytic activity">
    <reaction evidence="8">
        <text>adenosine + phosphate = alpha-D-ribose 1-phosphate + adenine</text>
        <dbReference type="Rhea" id="RHEA:27642"/>
        <dbReference type="ChEBI" id="CHEBI:16335"/>
        <dbReference type="ChEBI" id="CHEBI:16708"/>
        <dbReference type="ChEBI" id="CHEBI:43474"/>
        <dbReference type="ChEBI" id="CHEBI:57720"/>
        <dbReference type="EC" id="2.4.2.1"/>
    </reaction>
    <physiologicalReaction direction="left-to-right" evidence="8">
        <dbReference type="Rhea" id="RHEA:27643"/>
    </physiologicalReaction>
</comment>
<evidence type="ECO:0000256" key="8">
    <source>
        <dbReference type="ARBA" id="ARBA00048968"/>
    </source>
</evidence>
<dbReference type="Pfam" id="PF02578">
    <property type="entry name" value="Cu-oxidase_4"/>
    <property type="match status" value="1"/>
</dbReference>
<keyword evidence="12" id="KW-1185">Reference proteome</keyword>
<comment type="catalytic activity">
    <reaction evidence="1">
        <text>inosine + phosphate = alpha-D-ribose 1-phosphate + hypoxanthine</text>
        <dbReference type="Rhea" id="RHEA:27646"/>
        <dbReference type="ChEBI" id="CHEBI:17368"/>
        <dbReference type="ChEBI" id="CHEBI:17596"/>
        <dbReference type="ChEBI" id="CHEBI:43474"/>
        <dbReference type="ChEBI" id="CHEBI:57720"/>
        <dbReference type="EC" id="2.4.2.1"/>
    </reaction>
    <physiologicalReaction direction="left-to-right" evidence="1">
        <dbReference type="Rhea" id="RHEA:27647"/>
    </physiologicalReaction>
</comment>
<evidence type="ECO:0000256" key="5">
    <source>
        <dbReference type="ARBA" id="ARBA00022801"/>
    </source>
</evidence>
<dbReference type="GO" id="GO:0005507">
    <property type="term" value="F:copper ion binding"/>
    <property type="evidence" value="ECO:0007669"/>
    <property type="project" value="TreeGrafter"/>
</dbReference>
<evidence type="ECO:0000256" key="4">
    <source>
        <dbReference type="ARBA" id="ARBA00022723"/>
    </source>
</evidence>
<dbReference type="Proteomes" id="UP000316545">
    <property type="component" value="Unassembled WGS sequence"/>
</dbReference>
<dbReference type="RefSeq" id="WP_246138723.1">
    <property type="nucleotide sequence ID" value="NZ_JAYNFR010000014.1"/>
</dbReference>